<protein>
    <submittedName>
        <fullName evidence="2">Heterokaryon incompatibility protein-domain-containing protein</fullName>
    </submittedName>
</protein>
<organism evidence="2 3">
    <name type="scientific">Podospora aff. communis PSN243</name>
    <dbReference type="NCBI Taxonomy" id="3040156"/>
    <lineage>
        <taxon>Eukaryota</taxon>
        <taxon>Fungi</taxon>
        <taxon>Dikarya</taxon>
        <taxon>Ascomycota</taxon>
        <taxon>Pezizomycotina</taxon>
        <taxon>Sordariomycetes</taxon>
        <taxon>Sordariomycetidae</taxon>
        <taxon>Sordariales</taxon>
        <taxon>Podosporaceae</taxon>
        <taxon>Podospora</taxon>
    </lineage>
</organism>
<dbReference type="InterPro" id="IPR010730">
    <property type="entry name" value="HET"/>
</dbReference>
<dbReference type="PANTHER" id="PTHR24148:SF64">
    <property type="entry name" value="HETEROKARYON INCOMPATIBILITY DOMAIN-CONTAINING PROTEIN"/>
    <property type="match status" value="1"/>
</dbReference>
<accession>A0AAV9G505</accession>
<dbReference type="PANTHER" id="PTHR24148">
    <property type="entry name" value="ANKYRIN REPEAT DOMAIN-CONTAINING PROTEIN 39 HOMOLOG-RELATED"/>
    <property type="match status" value="1"/>
</dbReference>
<dbReference type="AlphaFoldDB" id="A0AAV9G505"/>
<feature type="domain" description="Heterokaryon incompatibility" evidence="1">
    <location>
        <begin position="46"/>
        <end position="207"/>
    </location>
</feature>
<name>A0AAV9G505_9PEZI</name>
<evidence type="ECO:0000313" key="2">
    <source>
        <dbReference type="EMBL" id="KAK4443102.1"/>
    </source>
</evidence>
<reference evidence="2" key="2">
    <citation type="submission" date="2023-05" db="EMBL/GenBank/DDBJ databases">
        <authorList>
            <consortium name="Lawrence Berkeley National Laboratory"/>
            <person name="Steindorff A."/>
            <person name="Hensen N."/>
            <person name="Bonometti L."/>
            <person name="Westerberg I."/>
            <person name="Brannstrom I.O."/>
            <person name="Guillou S."/>
            <person name="Cros-Aarteil S."/>
            <person name="Calhoun S."/>
            <person name="Haridas S."/>
            <person name="Kuo A."/>
            <person name="Mondo S."/>
            <person name="Pangilinan J."/>
            <person name="Riley R."/>
            <person name="Labutti K."/>
            <person name="Andreopoulos B."/>
            <person name="Lipzen A."/>
            <person name="Chen C."/>
            <person name="Yanf M."/>
            <person name="Daum C."/>
            <person name="Ng V."/>
            <person name="Clum A."/>
            <person name="Ohm R."/>
            <person name="Martin F."/>
            <person name="Silar P."/>
            <person name="Natvig D."/>
            <person name="Lalanne C."/>
            <person name="Gautier V."/>
            <person name="Ament-Velasquez S.L."/>
            <person name="Kruys A."/>
            <person name="Hutchinson M.I."/>
            <person name="Powell A.J."/>
            <person name="Barry K."/>
            <person name="Miller A.N."/>
            <person name="Grigoriev I.V."/>
            <person name="Debuchy R."/>
            <person name="Gladieux P."/>
            <person name="Thoren M.H."/>
            <person name="Johannesson H."/>
        </authorList>
    </citation>
    <scope>NUCLEOTIDE SEQUENCE</scope>
    <source>
        <strain evidence="2">PSN243</strain>
    </source>
</reference>
<evidence type="ECO:0000313" key="3">
    <source>
        <dbReference type="Proteomes" id="UP001321760"/>
    </source>
</evidence>
<reference evidence="2" key="1">
    <citation type="journal article" date="2023" name="Mol. Phylogenet. Evol.">
        <title>Genome-scale phylogeny and comparative genomics of the fungal order Sordariales.</title>
        <authorList>
            <person name="Hensen N."/>
            <person name="Bonometti L."/>
            <person name="Westerberg I."/>
            <person name="Brannstrom I.O."/>
            <person name="Guillou S."/>
            <person name="Cros-Aarteil S."/>
            <person name="Calhoun S."/>
            <person name="Haridas S."/>
            <person name="Kuo A."/>
            <person name="Mondo S."/>
            <person name="Pangilinan J."/>
            <person name="Riley R."/>
            <person name="LaButti K."/>
            <person name="Andreopoulos B."/>
            <person name="Lipzen A."/>
            <person name="Chen C."/>
            <person name="Yan M."/>
            <person name="Daum C."/>
            <person name="Ng V."/>
            <person name="Clum A."/>
            <person name="Steindorff A."/>
            <person name="Ohm R.A."/>
            <person name="Martin F."/>
            <person name="Silar P."/>
            <person name="Natvig D.O."/>
            <person name="Lalanne C."/>
            <person name="Gautier V."/>
            <person name="Ament-Velasquez S.L."/>
            <person name="Kruys A."/>
            <person name="Hutchinson M.I."/>
            <person name="Powell A.J."/>
            <person name="Barry K."/>
            <person name="Miller A.N."/>
            <person name="Grigoriev I.V."/>
            <person name="Debuchy R."/>
            <person name="Gladieux P."/>
            <person name="Hiltunen Thoren M."/>
            <person name="Johannesson H."/>
        </authorList>
    </citation>
    <scope>NUCLEOTIDE SEQUENCE</scope>
    <source>
        <strain evidence="2">PSN243</strain>
    </source>
</reference>
<comment type="caution">
    <text evidence="2">The sequence shown here is derived from an EMBL/GenBank/DDBJ whole genome shotgun (WGS) entry which is preliminary data.</text>
</comment>
<sequence>MASIYTPLRDARREIRLLNLEPHLDNTFAPIDIRLETANLWQAAEYTCLSYRWGDATDTKSVIVDGHDFPVRTNLHDALKRLRLRDEPRRLWIDAICINQDDNSERAAQVGAMQYIFQNATDVIAWIGEEEGGPHGRPVTQRAADFVRELSFWGRRLLKSNEESNVDDEILDWIRSVTPPGLVGSPWRDFLALIERPWFSRIWIVQEVAVAKAVTVWCGSHRWDWVDFLRCGLLFRKCGFVVMGCAAPRWLRHGEPETWKSMFAEGIGGRLVEAVFKIDSIGRLNARQRFRRQGFESLRWSMKETGIDISCKPGISESWFAAFRHPHTFDDQPSSLSKDNALPRETFYHLVKRFRKFEATDPRDKVYALIGIADSVEYVLDAQHRNLPHISYAREVGVFDVMWDLITTEILHHRSLHFLGDACRIQRPEGFPSWMPLWYDNESHLQSTALPFEGAQLIPEIIYRAGTGLSLAALPMKKTRTLYLGAVCFSQIVELGVVYNRDLTELDEVIWLHKWASMRGITTVEEYDLLTDLKHKNRVSVQEAEKRLRQYSGNGCLGPGGPHRRFFATILASASYKAIDCFCDEDVDKYAKDKWEHYAKARIANVCHGRRMFNSGAGLRAGGGRIPANFGLCPRETRVGDFLVLFAGAKTPHVIRMLGERDENGKHVFGLVGEAYVHNWMRGQMGQGLRGDEELFMFPLR</sequence>
<gene>
    <name evidence="2" type="ORF">QBC34DRAFT_478424</name>
</gene>
<evidence type="ECO:0000259" key="1">
    <source>
        <dbReference type="Pfam" id="PF06985"/>
    </source>
</evidence>
<dbReference type="Proteomes" id="UP001321760">
    <property type="component" value="Unassembled WGS sequence"/>
</dbReference>
<proteinExistence type="predicted"/>
<keyword evidence="3" id="KW-1185">Reference proteome</keyword>
<dbReference type="EMBL" id="MU865999">
    <property type="protein sequence ID" value="KAK4443102.1"/>
    <property type="molecule type" value="Genomic_DNA"/>
</dbReference>
<dbReference type="Pfam" id="PF06985">
    <property type="entry name" value="HET"/>
    <property type="match status" value="1"/>
</dbReference>
<dbReference type="InterPro" id="IPR052895">
    <property type="entry name" value="HetReg/Transcr_Mod"/>
</dbReference>